<accession>A0A8H6AFD3</accession>
<evidence type="ECO:0000313" key="4">
    <source>
        <dbReference type="Proteomes" id="UP000541154"/>
    </source>
</evidence>
<dbReference type="EMBL" id="SPNV01000004">
    <property type="protein sequence ID" value="KAF5866934.1"/>
    <property type="molecule type" value="Genomic_DNA"/>
</dbReference>
<dbReference type="AlphaFoldDB" id="A0A8H6AFD3"/>
<keyword evidence="1" id="KW-0472">Membrane</keyword>
<keyword evidence="1" id="KW-1133">Transmembrane helix</keyword>
<feature type="transmembrane region" description="Helical" evidence="1">
    <location>
        <begin position="128"/>
        <end position="149"/>
    </location>
</feature>
<dbReference type="Proteomes" id="UP000541154">
    <property type="component" value="Unassembled WGS sequence"/>
</dbReference>
<evidence type="ECO:0000256" key="1">
    <source>
        <dbReference type="SAM" id="Phobius"/>
    </source>
</evidence>
<proteinExistence type="predicted"/>
<reference evidence="3 4" key="1">
    <citation type="submission" date="2019-04" db="EMBL/GenBank/DDBJ databases">
        <title>Aspergillus burnettii sp. nov., novel species from soil in southeast Queensland.</title>
        <authorList>
            <person name="Gilchrist C.L.M."/>
            <person name="Pitt J.I."/>
            <person name="Lange L."/>
            <person name="Lacey H.J."/>
            <person name="Vuong D."/>
            <person name="Midgley D.J."/>
            <person name="Greenfield P."/>
            <person name="Bradbury M."/>
            <person name="Lacey E."/>
            <person name="Busk P.K."/>
            <person name="Pilgaard B."/>
            <person name="Chooi Y.H."/>
            <person name="Piggott A.M."/>
        </authorList>
    </citation>
    <scope>NUCLEOTIDE SEQUENCE [LARGE SCALE GENOMIC DNA]</scope>
    <source>
        <strain evidence="3 4">FRR 5400</strain>
    </source>
</reference>
<evidence type="ECO:0000259" key="2">
    <source>
        <dbReference type="Pfam" id="PF20684"/>
    </source>
</evidence>
<evidence type="ECO:0000313" key="3">
    <source>
        <dbReference type="EMBL" id="KAF5866934.1"/>
    </source>
</evidence>
<feature type="domain" description="Rhodopsin" evidence="2">
    <location>
        <begin position="79"/>
        <end position="156"/>
    </location>
</feature>
<gene>
    <name evidence="3" type="ORF">ETB97_008740</name>
</gene>
<organism evidence="3 4">
    <name type="scientific">Petromyces alliaceus</name>
    <name type="common">Aspergillus alliaceus</name>
    <dbReference type="NCBI Taxonomy" id="209559"/>
    <lineage>
        <taxon>Eukaryota</taxon>
        <taxon>Fungi</taxon>
        <taxon>Dikarya</taxon>
        <taxon>Ascomycota</taxon>
        <taxon>Pezizomycotina</taxon>
        <taxon>Eurotiomycetes</taxon>
        <taxon>Eurotiomycetidae</taxon>
        <taxon>Eurotiales</taxon>
        <taxon>Aspergillaceae</taxon>
        <taxon>Aspergillus</taxon>
        <taxon>Aspergillus subgen. Circumdati</taxon>
    </lineage>
</organism>
<keyword evidence="1" id="KW-0812">Transmembrane</keyword>
<comment type="caution">
    <text evidence="3">The sequence shown here is derived from an EMBL/GenBank/DDBJ whole genome shotgun (WGS) entry which is preliminary data.</text>
</comment>
<dbReference type="InterPro" id="IPR049326">
    <property type="entry name" value="Rhodopsin_dom_fungi"/>
</dbReference>
<name>A0A8H6AFD3_PETAA</name>
<protein>
    <recommendedName>
        <fullName evidence="2">Rhodopsin domain-containing protein</fullName>
    </recommendedName>
</protein>
<keyword evidence="4" id="KW-1185">Reference proteome</keyword>
<dbReference type="Pfam" id="PF20684">
    <property type="entry name" value="Fung_rhodopsin"/>
    <property type="match status" value="1"/>
</dbReference>
<sequence length="269" mass="29729">MALVTTFTIVNWLVSIPQCTLFDAILHPVKYSYTACINRFVVLMVPFVLVCATESSINFDPPHGSRISSPISSSWRSLFPLLVALQASRRRKVMVLAIICFLSFSVITALCRFIALKGLAIDPDTSTILGRIAIVAGIEIEVTGVAVSLSAMKSLFLTLSGSSYEASLCFSQPRQRRGDRPDPGIYMVQSTWTDVWSGMRGICGPCVWTEVVQGVDRYWNLECWCRNAPNKGEPLPNSGGTRQDDCVCKVQRVSLGIVYNRVNRHLTEG</sequence>
<feature type="transmembrane region" description="Helical" evidence="1">
    <location>
        <begin position="93"/>
        <end position="116"/>
    </location>
</feature>